<keyword evidence="6" id="KW-1185">Reference proteome</keyword>
<evidence type="ECO:0000313" key="5">
    <source>
        <dbReference type="EMBL" id="SDL83992.1"/>
    </source>
</evidence>
<dbReference type="RefSeq" id="WP_074597663.1">
    <property type="nucleotide sequence ID" value="NZ_FNHF01000001.1"/>
</dbReference>
<keyword evidence="3" id="KW-0804">Transcription</keyword>
<dbReference type="EMBL" id="FNHF01000001">
    <property type="protein sequence ID" value="SDL83992.1"/>
    <property type="molecule type" value="Genomic_DNA"/>
</dbReference>
<gene>
    <name evidence="5" type="ORF">SAMN05216244_0934</name>
</gene>
<dbReference type="InterPro" id="IPR001761">
    <property type="entry name" value="Peripla_BP/Lac1_sug-bd_dom"/>
</dbReference>
<dbReference type="SMART" id="SM00354">
    <property type="entry name" value="HTH_LACI"/>
    <property type="match status" value="1"/>
</dbReference>
<dbReference type="GO" id="GO:0000976">
    <property type="term" value="F:transcription cis-regulatory region binding"/>
    <property type="evidence" value="ECO:0007669"/>
    <property type="project" value="TreeGrafter"/>
</dbReference>
<evidence type="ECO:0000256" key="1">
    <source>
        <dbReference type="ARBA" id="ARBA00023015"/>
    </source>
</evidence>
<dbReference type="CDD" id="cd06286">
    <property type="entry name" value="PBP1_CcpB-like"/>
    <property type="match status" value="1"/>
</dbReference>
<dbReference type="Proteomes" id="UP000182347">
    <property type="component" value="Unassembled WGS sequence"/>
</dbReference>
<dbReference type="PANTHER" id="PTHR30146:SF105">
    <property type="entry name" value="CATABOLITE CONTROL PROTEIN B"/>
    <property type="match status" value="1"/>
</dbReference>
<dbReference type="SUPFAM" id="SSF47413">
    <property type="entry name" value="lambda repressor-like DNA-binding domains"/>
    <property type="match status" value="1"/>
</dbReference>
<dbReference type="STRING" id="482461.SAMN05216244_0934"/>
<dbReference type="Gene3D" id="3.40.50.2300">
    <property type="match status" value="2"/>
</dbReference>
<evidence type="ECO:0000256" key="3">
    <source>
        <dbReference type="ARBA" id="ARBA00023163"/>
    </source>
</evidence>
<dbReference type="Gene3D" id="1.10.260.40">
    <property type="entry name" value="lambda repressor-like DNA-binding domains"/>
    <property type="match status" value="1"/>
</dbReference>
<proteinExistence type="predicted"/>
<evidence type="ECO:0000259" key="4">
    <source>
        <dbReference type="PROSITE" id="PS50932"/>
    </source>
</evidence>
<evidence type="ECO:0000256" key="2">
    <source>
        <dbReference type="ARBA" id="ARBA00023125"/>
    </source>
</evidence>
<feature type="domain" description="HTH lacI-type" evidence="4">
    <location>
        <begin position="2"/>
        <end position="56"/>
    </location>
</feature>
<dbReference type="PANTHER" id="PTHR30146">
    <property type="entry name" value="LACI-RELATED TRANSCRIPTIONAL REPRESSOR"/>
    <property type="match status" value="1"/>
</dbReference>
<dbReference type="GO" id="GO:0003700">
    <property type="term" value="F:DNA-binding transcription factor activity"/>
    <property type="evidence" value="ECO:0007669"/>
    <property type="project" value="TreeGrafter"/>
</dbReference>
<dbReference type="AlphaFoldDB" id="A0A1G9NBZ2"/>
<dbReference type="InterPro" id="IPR000843">
    <property type="entry name" value="HTH_LacI"/>
</dbReference>
<keyword evidence="2 5" id="KW-0238">DNA-binding</keyword>
<dbReference type="Pfam" id="PF00532">
    <property type="entry name" value="Peripla_BP_1"/>
    <property type="match status" value="1"/>
</dbReference>
<dbReference type="SUPFAM" id="SSF53822">
    <property type="entry name" value="Periplasmic binding protein-like I"/>
    <property type="match status" value="1"/>
</dbReference>
<dbReference type="OrthoDB" id="9798934at2"/>
<reference evidence="6" key="1">
    <citation type="submission" date="2016-10" db="EMBL/GenBank/DDBJ databases">
        <authorList>
            <person name="Varghese N."/>
            <person name="Submissions S."/>
        </authorList>
    </citation>
    <scope>NUCLEOTIDE SEQUENCE [LARGE SCALE GENOMIC DNA]</scope>
    <source>
        <strain evidence="6">CGMCC 1.6199</strain>
    </source>
</reference>
<dbReference type="PROSITE" id="PS00356">
    <property type="entry name" value="HTH_LACI_1"/>
    <property type="match status" value="1"/>
</dbReference>
<accession>A0A1G9NBZ2</accession>
<organism evidence="5 6">
    <name type="scientific">Sediminibacillus halophilus</name>
    <dbReference type="NCBI Taxonomy" id="482461"/>
    <lineage>
        <taxon>Bacteria</taxon>
        <taxon>Bacillati</taxon>
        <taxon>Bacillota</taxon>
        <taxon>Bacilli</taxon>
        <taxon>Bacillales</taxon>
        <taxon>Bacillaceae</taxon>
        <taxon>Sediminibacillus</taxon>
    </lineage>
</organism>
<dbReference type="Pfam" id="PF00356">
    <property type="entry name" value="LacI"/>
    <property type="match status" value="1"/>
</dbReference>
<name>A0A1G9NBZ2_9BACI</name>
<dbReference type="InterPro" id="IPR010982">
    <property type="entry name" value="Lambda_DNA-bd_dom_sf"/>
</dbReference>
<dbReference type="InterPro" id="IPR028082">
    <property type="entry name" value="Peripla_BP_I"/>
</dbReference>
<sequence>MANIREIAGLAGVSVSTVSRVLNNHPYVRDEKRQAVHQAMERLDYHRNLPAIHLSKGTTNLLGVVLPSIEIPYFGNIVEGIAEEGLKHDLQLVLIQTNYNVEKELEALELLRGSLIDGLIFTSRAASLKIIKEYNPHGPIILCEDSDQTDLPSVSIPHEKAFMDGLDYLLTKGHTKIACTLGRKQGTNSHKRIKAYQTIMDKINQPVREQWIFDKCLTIEDGIHLTENWCRMTERPTAFLVTNDQVAAGMVLTAKEKGIHMPEELAILSFDNQQIAKAMHISTIDIPIKQMGKKAVQFIQNTEKRSKVSLPFQLIERATV</sequence>
<evidence type="ECO:0000313" key="6">
    <source>
        <dbReference type="Proteomes" id="UP000182347"/>
    </source>
</evidence>
<protein>
    <submittedName>
        <fullName evidence="5">DNA-binding transcriptional regulator, LacI/PurR family</fullName>
    </submittedName>
</protein>
<dbReference type="CDD" id="cd01392">
    <property type="entry name" value="HTH_LacI"/>
    <property type="match status" value="1"/>
</dbReference>
<keyword evidence="1" id="KW-0805">Transcription regulation</keyword>
<dbReference type="PROSITE" id="PS50932">
    <property type="entry name" value="HTH_LACI_2"/>
    <property type="match status" value="1"/>
</dbReference>